<gene>
    <name evidence="2" type="ORF">SELMODRAFT_402142</name>
</gene>
<evidence type="ECO:0000313" key="3">
    <source>
        <dbReference type="Proteomes" id="UP000001514"/>
    </source>
</evidence>
<dbReference type="InParanoid" id="D8QPQ7"/>
<organism evidence="3">
    <name type="scientific">Selaginella moellendorffii</name>
    <name type="common">Spikemoss</name>
    <dbReference type="NCBI Taxonomy" id="88036"/>
    <lineage>
        <taxon>Eukaryota</taxon>
        <taxon>Viridiplantae</taxon>
        <taxon>Streptophyta</taxon>
        <taxon>Embryophyta</taxon>
        <taxon>Tracheophyta</taxon>
        <taxon>Lycopodiopsida</taxon>
        <taxon>Selaginellales</taxon>
        <taxon>Selaginellaceae</taxon>
        <taxon>Selaginella</taxon>
    </lineage>
</organism>
<proteinExistence type="predicted"/>
<accession>D8QPQ7</accession>
<evidence type="ECO:0000259" key="1">
    <source>
        <dbReference type="Pfam" id="PF13401"/>
    </source>
</evidence>
<dbReference type="GO" id="GO:0016887">
    <property type="term" value="F:ATP hydrolysis activity"/>
    <property type="evidence" value="ECO:0007669"/>
    <property type="project" value="InterPro"/>
</dbReference>
<dbReference type="Gramene" id="EFJ38321">
    <property type="protein sequence ID" value="EFJ38321"/>
    <property type="gene ID" value="SELMODRAFT_402142"/>
</dbReference>
<dbReference type="KEGG" id="smo:SELMODRAFT_402142"/>
<dbReference type="Gene3D" id="3.40.50.300">
    <property type="entry name" value="P-loop containing nucleotide triphosphate hydrolases"/>
    <property type="match status" value="1"/>
</dbReference>
<dbReference type="Proteomes" id="UP000001514">
    <property type="component" value="Unassembled WGS sequence"/>
</dbReference>
<dbReference type="SUPFAM" id="SSF52540">
    <property type="entry name" value="P-loop containing nucleoside triphosphate hydrolases"/>
    <property type="match status" value="1"/>
</dbReference>
<dbReference type="HOGENOM" id="CLU_589751_0_0_1"/>
<dbReference type="AlphaFoldDB" id="D8QPQ7"/>
<name>D8QPQ7_SELML</name>
<reference evidence="2 3" key="1">
    <citation type="journal article" date="2011" name="Science">
        <title>The Selaginella genome identifies genetic changes associated with the evolution of vascular plants.</title>
        <authorList>
            <person name="Banks J.A."/>
            <person name="Nishiyama T."/>
            <person name="Hasebe M."/>
            <person name="Bowman J.L."/>
            <person name="Gribskov M."/>
            <person name="dePamphilis C."/>
            <person name="Albert V.A."/>
            <person name="Aono N."/>
            <person name="Aoyama T."/>
            <person name="Ambrose B.A."/>
            <person name="Ashton N.W."/>
            <person name="Axtell M.J."/>
            <person name="Barker E."/>
            <person name="Barker M.S."/>
            <person name="Bennetzen J.L."/>
            <person name="Bonawitz N.D."/>
            <person name="Chapple C."/>
            <person name="Cheng C."/>
            <person name="Correa L.G."/>
            <person name="Dacre M."/>
            <person name="DeBarry J."/>
            <person name="Dreyer I."/>
            <person name="Elias M."/>
            <person name="Engstrom E.M."/>
            <person name="Estelle M."/>
            <person name="Feng L."/>
            <person name="Finet C."/>
            <person name="Floyd S.K."/>
            <person name="Frommer W.B."/>
            <person name="Fujita T."/>
            <person name="Gramzow L."/>
            <person name="Gutensohn M."/>
            <person name="Harholt J."/>
            <person name="Hattori M."/>
            <person name="Heyl A."/>
            <person name="Hirai T."/>
            <person name="Hiwatashi Y."/>
            <person name="Ishikawa M."/>
            <person name="Iwata M."/>
            <person name="Karol K.G."/>
            <person name="Koehler B."/>
            <person name="Kolukisaoglu U."/>
            <person name="Kubo M."/>
            <person name="Kurata T."/>
            <person name="Lalonde S."/>
            <person name="Li K."/>
            <person name="Li Y."/>
            <person name="Litt A."/>
            <person name="Lyons E."/>
            <person name="Manning G."/>
            <person name="Maruyama T."/>
            <person name="Michael T.P."/>
            <person name="Mikami K."/>
            <person name="Miyazaki S."/>
            <person name="Morinaga S."/>
            <person name="Murata T."/>
            <person name="Mueller-Roeber B."/>
            <person name="Nelson D.R."/>
            <person name="Obara M."/>
            <person name="Oguri Y."/>
            <person name="Olmstead R.G."/>
            <person name="Onodera N."/>
            <person name="Petersen B.L."/>
            <person name="Pils B."/>
            <person name="Prigge M."/>
            <person name="Rensing S.A."/>
            <person name="Riano-Pachon D.M."/>
            <person name="Roberts A.W."/>
            <person name="Sato Y."/>
            <person name="Scheller H.V."/>
            <person name="Schulz B."/>
            <person name="Schulz C."/>
            <person name="Shakirov E.V."/>
            <person name="Shibagaki N."/>
            <person name="Shinohara N."/>
            <person name="Shippen D.E."/>
            <person name="Soerensen I."/>
            <person name="Sotooka R."/>
            <person name="Sugimoto N."/>
            <person name="Sugita M."/>
            <person name="Sumikawa N."/>
            <person name="Tanurdzic M."/>
            <person name="Theissen G."/>
            <person name="Ulvskov P."/>
            <person name="Wakazuki S."/>
            <person name="Weng J.K."/>
            <person name="Willats W.W."/>
            <person name="Wipf D."/>
            <person name="Wolf P.G."/>
            <person name="Yang L."/>
            <person name="Zimmer A.D."/>
            <person name="Zhu Q."/>
            <person name="Mitros T."/>
            <person name="Hellsten U."/>
            <person name="Loque D."/>
            <person name="Otillar R."/>
            <person name="Salamov A."/>
            <person name="Schmutz J."/>
            <person name="Shapiro H."/>
            <person name="Lindquist E."/>
            <person name="Lucas S."/>
            <person name="Rokhsar D."/>
            <person name="Grigoriev I.V."/>
        </authorList>
    </citation>
    <scope>NUCLEOTIDE SEQUENCE [LARGE SCALE GENOMIC DNA]</scope>
</reference>
<sequence>MLESRAGEIILARDFKLAPPLDYTVQAGNESRPKRRFAAGLAVDPVSNYYITPDMVDLVSDLAQGKYCVLCGPRQSGKSTMVLAARRKLTLQSEATLIYLDGLEGARMSWSSHDFWGYICDTLTLKCPTLFPKQQLPCYTPLVFKSLFVRSKLQTLVTVILDEADSLLNIPSDIVHEFFATIRSIKSDKDAYNLHGFLLVGVETVKDLLEAQYNNHAARTERTHMPSSTSSHLSPFPHDHVLASSRRSSGRSGAGSGEQSRITWELTYGQATYNRILGFIRKQEQDIKACKLLIRYLEIPGLYCGPETLVQLRDFIAHGVLAVTDWDSDDEESGAETYYAIKNLDGEVMCRPECSEYMHQFLFLCSMKAILKHAYPCIPATVLPEVKEEIVPDQRRSGMRCDSLIHDGTNFSKFAVEIVANGTMAQISEHMTRALLYHD</sequence>
<keyword evidence="3" id="KW-1185">Reference proteome</keyword>
<dbReference type="InterPro" id="IPR027417">
    <property type="entry name" value="P-loop_NTPase"/>
</dbReference>
<evidence type="ECO:0000313" key="2">
    <source>
        <dbReference type="EMBL" id="EFJ38321.1"/>
    </source>
</evidence>
<dbReference type="Pfam" id="PF13401">
    <property type="entry name" value="AAA_22"/>
    <property type="match status" value="1"/>
</dbReference>
<protein>
    <recommendedName>
        <fullName evidence="1">ORC1/DEAH AAA+ ATPase domain-containing protein</fullName>
    </recommendedName>
</protein>
<feature type="domain" description="ORC1/DEAH AAA+ ATPase" evidence="1">
    <location>
        <begin position="67"/>
        <end position="208"/>
    </location>
</feature>
<dbReference type="EMBL" id="GL377565">
    <property type="protein sequence ID" value="EFJ38321.1"/>
    <property type="molecule type" value="Genomic_DNA"/>
</dbReference>
<dbReference type="InterPro" id="IPR049945">
    <property type="entry name" value="AAA_22"/>
</dbReference>